<dbReference type="EMBL" id="ML978158">
    <property type="protein sequence ID" value="KAF2035145.1"/>
    <property type="molecule type" value="Genomic_DNA"/>
</dbReference>
<sequence length="151" mass="16866">MRSQPVGRPHFATVSRASDVQLWFIIETLSNPAVPYRKHAGRTNTRPSAGWRRRVSTSGSSVSCPISGSSPKAITLRSTRGAPLRRKDCMLEFASCRYLILGRRRVEHYQQQPHTLGHLPRFSSPGHHCSLVRCMHMQATQLDGGPQSAFC</sequence>
<proteinExistence type="predicted"/>
<evidence type="ECO:0000313" key="2">
    <source>
        <dbReference type="EMBL" id="KAF2035145.1"/>
    </source>
</evidence>
<reference evidence="2" key="1">
    <citation type="journal article" date="2020" name="Stud. Mycol.">
        <title>101 Dothideomycetes genomes: a test case for predicting lifestyles and emergence of pathogens.</title>
        <authorList>
            <person name="Haridas S."/>
            <person name="Albert R."/>
            <person name="Binder M."/>
            <person name="Bloem J."/>
            <person name="Labutti K."/>
            <person name="Salamov A."/>
            <person name="Andreopoulos B."/>
            <person name="Baker S."/>
            <person name="Barry K."/>
            <person name="Bills G."/>
            <person name="Bluhm B."/>
            <person name="Cannon C."/>
            <person name="Castanera R."/>
            <person name="Culley D."/>
            <person name="Daum C."/>
            <person name="Ezra D."/>
            <person name="Gonzalez J."/>
            <person name="Henrissat B."/>
            <person name="Kuo A."/>
            <person name="Liang C."/>
            <person name="Lipzen A."/>
            <person name="Lutzoni F."/>
            <person name="Magnuson J."/>
            <person name="Mondo S."/>
            <person name="Nolan M."/>
            <person name="Ohm R."/>
            <person name="Pangilinan J."/>
            <person name="Park H.-J."/>
            <person name="Ramirez L."/>
            <person name="Alfaro M."/>
            <person name="Sun H."/>
            <person name="Tritt A."/>
            <person name="Yoshinaga Y."/>
            <person name="Zwiers L.-H."/>
            <person name="Turgeon B."/>
            <person name="Goodwin S."/>
            <person name="Spatafora J."/>
            <person name="Crous P."/>
            <person name="Grigoriev I."/>
        </authorList>
    </citation>
    <scope>NUCLEOTIDE SEQUENCE</scope>
    <source>
        <strain evidence="2">CBS 110217</strain>
    </source>
</reference>
<name>A0A9P4LS66_9PLEO</name>
<gene>
    <name evidence="2" type="ORF">EK21DRAFT_84772</name>
</gene>
<evidence type="ECO:0000313" key="3">
    <source>
        <dbReference type="Proteomes" id="UP000799777"/>
    </source>
</evidence>
<keyword evidence="3" id="KW-1185">Reference proteome</keyword>
<protein>
    <submittedName>
        <fullName evidence="2">Uncharacterized protein</fullName>
    </submittedName>
</protein>
<evidence type="ECO:0000256" key="1">
    <source>
        <dbReference type="SAM" id="MobiDB-lite"/>
    </source>
</evidence>
<feature type="compositionally biased region" description="Low complexity" evidence="1">
    <location>
        <begin position="56"/>
        <end position="66"/>
    </location>
</feature>
<feature type="region of interest" description="Disordered" evidence="1">
    <location>
        <begin position="37"/>
        <end position="66"/>
    </location>
</feature>
<comment type="caution">
    <text evidence="2">The sequence shown here is derived from an EMBL/GenBank/DDBJ whole genome shotgun (WGS) entry which is preliminary data.</text>
</comment>
<organism evidence="2 3">
    <name type="scientific">Setomelanomma holmii</name>
    <dbReference type="NCBI Taxonomy" id="210430"/>
    <lineage>
        <taxon>Eukaryota</taxon>
        <taxon>Fungi</taxon>
        <taxon>Dikarya</taxon>
        <taxon>Ascomycota</taxon>
        <taxon>Pezizomycotina</taxon>
        <taxon>Dothideomycetes</taxon>
        <taxon>Pleosporomycetidae</taxon>
        <taxon>Pleosporales</taxon>
        <taxon>Pleosporineae</taxon>
        <taxon>Phaeosphaeriaceae</taxon>
        <taxon>Setomelanomma</taxon>
    </lineage>
</organism>
<accession>A0A9P4LS66</accession>
<dbReference type="AlphaFoldDB" id="A0A9P4LS66"/>
<dbReference type="Proteomes" id="UP000799777">
    <property type="component" value="Unassembled WGS sequence"/>
</dbReference>